<evidence type="ECO:0000256" key="3">
    <source>
        <dbReference type="ARBA" id="ARBA00022737"/>
    </source>
</evidence>
<evidence type="ECO:0000313" key="7">
    <source>
        <dbReference type="Proteomes" id="UP000316726"/>
    </source>
</evidence>
<dbReference type="Proteomes" id="UP000316726">
    <property type="component" value="Chromosome 7"/>
</dbReference>
<protein>
    <recommendedName>
        <fullName evidence="8">WD40 repeat domain-containing protein</fullName>
    </recommendedName>
</protein>
<comment type="subcellular location">
    <subcellularLocation>
        <location evidence="1">Nucleus</location>
    </subcellularLocation>
</comment>
<proteinExistence type="predicted"/>
<evidence type="ECO:0008006" key="8">
    <source>
        <dbReference type="Google" id="ProtNLM"/>
    </source>
</evidence>
<dbReference type="PANTHER" id="PTHR22652">
    <property type="entry name" value="NUCLEOPORIN NUP43"/>
    <property type="match status" value="1"/>
</dbReference>
<keyword evidence="3" id="KW-0677">Repeat</keyword>
<dbReference type="InterPro" id="IPR015943">
    <property type="entry name" value="WD40/YVTN_repeat-like_dom_sf"/>
</dbReference>
<gene>
    <name evidence="6" type="ORF">A3770_07p50170</name>
</gene>
<dbReference type="Gene3D" id="2.130.10.10">
    <property type="entry name" value="YVTN repeat-like/Quinoprotein amine dehydrogenase"/>
    <property type="match status" value="1"/>
</dbReference>
<evidence type="ECO:0000256" key="1">
    <source>
        <dbReference type="ARBA" id="ARBA00004123"/>
    </source>
</evidence>
<name>A0A5B8MPR5_9CHLO</name>
<evidence type="ECO:0000256" key="4">
    <source>
        <dbReference type="ARBA" id="ARBA00023242"/>
    </source>
</evidence>
<feature type="region of interest" description="Disordered" evidence="5">
    <location>
        <begin position="95"/>
        <end position="122"/>
    </location>
</feature>
<keyword evidence="7" id="KW-1185">Reference proteome</keyword>
<organism evidence="6 7">
    <name type="scientific">Chloropicon primus</name>
    <dbReference type="NCBI Taxonomy" id="1764295"/>
    <lineage>
        <taxon>Eukaryota</taxon>
        <taxon>Viridiplantae</taxon>
        <taxon>Chlorophyta</taxon>
        <taxon>Chloropicophyceae</taxon>
        <taxon>Chloropicales</taxon>
        <taxon>Chloropicaceae</taxon>
        <taxon>Chloropicon</taxon>
    </lineage>
</organism>
<evidence type="ECO:0000313" key="6">
    <source>
        <dbReference type="EMBL" id="QDZ22499.1"/>
    </source>
</evidence>
<dbReference type="STRING" id="1764295.A0A5B8MPR5"/>
<reference evidence="6 7" key="1">
    <citation type="submission" date="2018-07" db="EMBL/GenBank/DDBJ databases">
        <title>The complete nuclear genome of the prasinophyte Chloropicon primus (CCMP1205).</title>
        <authorList>
            <person name="Pombert J.-F."/>
            <person name="Otis C."/>
            <person name="Turmel M."/>
            <person name="Lemieux C."/>
        </authorList>
    </citation>
    <scope>NUCLEOTIDE SEQUENCE [LARGE SCALE GENOMIC DNA]</scope>
    <source>
        <strain evidence="6 7">CCMP1205</strain>
    </source>
</reference>
<sequence>MAPKFVSGGGREGEMVEGGGEGNDCEWMAQRYFLGVKANVVRDYSCFGLHNATGSLTPGDTPRFAGAGGGGARQRMVFLGFQDSDLGQEGVGLVSLRPGDDHQNQGNQSLDQQPLVGDLDQGGGAAGGLKWHRSWSCGGKVTCLEVGGRKEVWAGTARGDVCKIMPPASAIDAAAGGSGEGDQVDAMDTTEEGQGDFRVERVHRGVVASVCCNEAGDALSAGYDGRVFLHRFEPGSAATLHHREGDASGHLTCACWLSGTTFVTGTGLGDGCLQTWDTRTQEPSSSSRLAGLGFLSVSGVPTRPHLCCSGHEGVVCLWDLRSPSAPVSTCGSSPGDQGSADAFGFVWEVKGLAPSPEVGALFCTSAGHTVRWTAGSGGGHGGQVEVVHKEARGIASFDFPSVAGSGPQSLVCVTEEEGLVSCSKQDNIPFF</sequence>
<keyword evidence="2" id="KW-0853">WD repeat</keyword>
<dbReference type="OrthoDB" id="427795at2759"/>
<keyword evidence="4" id="KW-0539">Nucleus</keyword>
<dbReference type="PANTHER" id="PTHR22652:SF0">
    <property type="entry name" value="NUCLEOPORIN NUP43"/>
    <property type="match status" value="1"/>
</dbReference>
<dbReference type="SUPFAM" id="SSF50978">
    <property type="entry name" value="WD40 repeat-like"/>
    <property type="match status" value="1"/>
</dbReference>
<dbReference type="AlphaFoldDB" id="A0A5B8MPR5"/>
<accession>A0A5B8MPR5</accession>
<dbReference type="InterPro" id="IPR036322">
    <property type="entry name" value="WD40_repeat_dom_sf"/>
</dbReference>
<dbReference type="EMBL" id="CP031040">
    <property type="protein sequence ID" value="QDZ22499.1"/>
    <property type="molecule type" value="Genomic_DNA"/>
</dbReference>
<evidence type="ECO:0000256" key="5">
    <source>
        <dbReference type="SAM" id="MobiDB-lite"/>
    </source>
</evidence>
<dbReference type="GO" id="GO:0031080">
    <property type="term" value="C:nuclear pore outer ring"/>
    <property type="evidence" value="ECO:0007669"/>
    <property type="project" value="TreeGrafter"/>
</dbReference>
<evidence type="ECO:0000256" key="2">
    <source>
        <dbReference type="ARBA" id="ARBA00022574"/>
    </source>
</evidence>